<keyword evidence="4 6" id="KW-0378">Hydrolase</keyword>
<dbReference type="EMBL" id="BNCI01000001">
    <property type="protein sequence ID" value="GHF17820.1"/>
    <property type="molecule type" value="Genomic_DNA"/>
</dbReference>
<dbReference type="GO" id="GO:0030288">
    <property type="term" value="C:outer membrane-bounded periplasmic space"/>
    <property type="evidence" value="ECO:0007669"/>
    <property type="project" value="InterPro"/>
</dbReference>
<evidence type="ECO:0000313" key="10">
    <source>
        <dbReference type="Proteomes" id="UP000630923"/>
    </source>
</evidence>
<comment type="catalytic activity">
    <reaction evidence="1 6">
        <text>a beta-lactam + H2O = a substituted beta-amino acid</text>
        <dbReference type="Rhea" id="RHEA:20401"/>
        <dbReference type="ChEBI" id="CHEBI:15377"/>
        <dbReference type="ChEBI" id="CHEBI:35627"/>
        <dbReference type="ChEBI" id="CHEBI:140347"/>
        <dbReference type="EC" id="3.5.2.6"/>
    </reaction>
</comment>
<organism evidence="9 10">
    <name type="scientific">Kordiimonas sediminis</name>
    <dbReference type="NCBI Taxonomy" id="1735581"/>
    <lineage>
        <taxon>Bacteria</taxon>
        <taxon>Pseudomonadati</taxon>
        <taxon>Pseudomonadota</taxon>
        <taxon>Alphaproteobacteria</taxon>
        <taxon>Kordiimonadales</taxon>
        <taxon>Kordiimonadaceae</taxon>
        <taxon>Kordiimonas</taxon>
    </lineage>
</organism>
<dbReference type="GO" id="GO:0017001">
    <property type="term" value="P:antibiotic catabolic process"/>
    <property type="evidence" value="ECO:0007669"/>
    <property type="project" value="InterPro"/>
</dbReference>
<dbReference type="InterPro" id="IPR050491">
    <property type="entry name" value="AmpC-like"/>
</dbReference>
<dbReference type="Pfam" id="PF00144">
    <property type="entry name" value="Beta-lactamase"/>
    <property type="match status" value="1"/>
</dbReference>
<dbReference type="PANTHER" id="PTHR46825:SF9">
    <property type="entry name" value="BETA-LACTAMASE-RELATED DOMAIN-CONTAINING PROTEIN"/>
    <property type="match status" value="1"/>
</dbReference>
<evidence type="ECO:0000256" key="6">
    <source>
        <dbReference type="RuleBase" id="RU361140"/>
    </source>
</evidence>
<evidence type="ECO:0000259" key="8">
    <source>
        <dbReference type="Pfam" id="PF00144"/>
    </source>
</evidence>
<dbReference type="Proteomes" id="UP000630923">
    <property type="component" value="Unassembled WGS sequence"/>
</dbReference>
<dbReference type="InterPro" id="IPR012338">
    <property type="entry name" value="Beta-lactam/transpept-like"/>
</dbReference>
<keyword evidence="5 6" id="KW-0046">Antibiotic resistance</keyword>
<evidence type="ECO:0000256" key="2">
    <source>
        <dbReference type="ARBA" id="ARBA00007840"/>
    </source>
</evidence>
<dbReference type="AlphaFoldDB" id="A0A919APG4"/>
<reference evidence="9" key="1">
    <citation type="journal article" date="2014" name="Int. J. Syst. Evol. Microbiol.">
        <title>Complete genome sequence of Corynebacterium casei LMG S-19264T (=DSM 44701T), isolated from a smear-ripened cheese.</title>
        <authorList>
            <consortium name="US DOE Joint Genome Institute (JGI-PGF)"/>
            <person name="Walter F."/>
            <person name="Albersmeier A."/>
            <person name="Kalinowski J."/>
            <person name="Ruckert C."/>
        </authorList>
    </citation>
    <scope>NUCLEOTIDE SEQUENCE</scope>
    <source>
        <strain evidence="9">KCTC 42590</strain>
    </source>
</reference>
<evidence type="ECO:0000256" key="1">
    <source>
        <dbReference type="ARBA" id="ARBA00001526"/>
    </source>
</evidence>
<dbReference type="SUPFAM" id="SSF56601">
    <property type="entry name" value="beta-lactamase/transpeptidase-like"/>
    <property type="match status" value="1"/>
</dbReference>
<accession>A0A919APG4</accession>
<dbReference type="RefSeq" id="WP_191250493.1">
    <property type="nucleotide sequence ID" value="NZ_BNCI01000001.1"/>
</dbReference>
<dbReference type="PROSITE" id="PS00336">
    <property type="entry name" value="BETA_LACTAMASE_C"/>
    <property type="match status" value="1"/>
</dbReference>
<dbReference type="Gene3D" id="3.40.710.10">
    <property type="entry name" value="DD-peptidase/beta-lactamase superfamily"/>
    <property type="match status" value="1"/>
</dbReference>
<evidence type="ECO:0000313" key="9">
    <source>
        <dbReference type="EMBL" id="GHF17820.1"/>
    </source>
</evidence>
<dbReference type="InterPro" id="IPR001466">
    <property type="entry name" value="Beta-lactam-related"/>
</dbReference>
<dbReference type="PANTHER" id="PTHR46825">
    <property type="entry name" value="D-ALANYL-D-ALANINE-CARBOXYPEPTIDASE/ENDOPEPTIDASE AMPH"/>
    <property type="match status" value="1"/>
</dbReference>
<dbReference type="EC" id="3.5.2.6" evidence="3 6"/>
<comment type="caution">
    <text evidence="9">The sequence shown here is derived from an EMBL/GenBank/DDBJ whole genome shotgun (WGS) entry which is preliminary data.</text>
</comment>
<feature type="domain" description="Beta-lactamase-related" evidence="8">
    <location>
        <begin position="54"/>
        <end position="369"/>
    </location>
</feature>
<evidence type="ECO:0000256" key="5">
    <source>
        <dbReference type="ARBA" id="ARBA00023251"/>
    </source>
</evidence>
<sequence length="395" mass="44327">MKAFQGNLRSFLSYGYKSFWVCSLLLGQLALFAAPQALADQDIPTPSAEDLQKLDETVESLLAKHTIPGALVAVASRGKMIDLRTYGMANVELNVPVSKDNVFEIGSVSKQFIVVAALMLMEEGKLGLHDPIQKYLPFVPSEWLGITPYQLMTHTSGIPDYEEIRSYDVYGFRLTPEEIIKIAHSRPMDFQPGEGWYYSNTGYFLISMIVERIEGKPLGQVLEDRIFKPLGMNQTRMADPEAIIPHRASGYWVNKVDQLINRRPTETSSTLAAGGLLSSAADLAKWDAALYGDEVLSEKSKELMWTVADVPTGTNSWTYAMGWSLEPYKGLKTQWHTGQVAGFITRFRRFPDEGLMTLVFVNRYRAQTQEIEDAVLQTYIPSLRTSTTPEQDSKQ</sequence>
<dbReference type="GO" id="GO:0008800">
    <property type="term" value="F:beta-lactamase activity"/>
    <property type="evidence" value="ECO:0007669"/>
    <property type="project" value="UniProtKB-UniRule"/>
</dbReference>
<reference evidence="9" key="2">
    <citation type="submission" date="2020-09" db="EMBL/GenBank/DDBJ databases">
        <authorList>
            <person name="Sun Q."/>
            <person name="Kim S."/>
        </authorList>
    </citation>
    <scope>NUCLEOTIDE SEQUENCE</scope>
    <source>
        <strain evidence="9">KCTC 42590</strain>
    </source>
</reference>
<gene>
    <name evidence="9" type="ORF">GCM10017044_10330</name>
</gene>
<comment type="similarity">
    <text evidence="2 6">Belongs to the class-C beta-lactamase family.</text>
</comment>
<keyword evidence="10" id="KW-1185">Reference proteome</keyword>
<name>A0A919APG4_9PROT</name>
<evidence type="ECO:0000256" key="4">
    <source>
        <dbReference type="ARBA" id="ARBA00022801"/>
    </source>
</evidence>
<evidence type="ECO:0000256" key="3">
    <source>
        <dbReference type="ARBA" id="ARBA00012865"/>
    </source>
</evidence>
<proteinExistence type="inferred from homology"/>
<dbReference type="InterPro" id="IPR001586">
    <property type="entry name" value="Beta-lactam_class-C_AS"/>
</dbReference>
<protein>
    <recommendedName>
        <fullName evidence="3 6">Beta-lactamase</fullName>
        <ecNumber evidence="3 6">3.5.2.6</ecNumber>
    </recommendedName>
</protein>
<keyword evidence="7" id="KW-0732">Signal</keyword>
<dbReference type="GO" id="GO:0046677">
    <property type="term" value="P:response to antibiotic"/>
    <property type="evidence" value="ECO:0007669"/>
    <property type="project" value="UniProtKB-UniRule"/>
</dbReference>
<feature type="signal peptide" evidence="7">
    <location>
        <begin position="1"/>
        <end position="39"/>
    </location>
</feature>
<feature type="chain" id="PRO_5036851315" description="Beta-lactamase" evidence="7">
    <location>
        <begin position="40"/>
        <end position="395"/>
    </location>
</feature>
<evidence type="ECO:0000256" key="7">
    <source>
        <dbReference type="SAM" id="SignalP"/>
    </source>
</evidence>